<comment type="similarity">
    <text evidence="2 8">Belongs to the Mediator complex subunit 7 family.</text>
</comment>
<evidence type="ECO:0000313" key="10">
    <source>
        <dbReference type="Proteomes" id="UP000054549"/>
    </source>
</evidence>
<dbReference type="InterPro" id="IPR037212">
    <property type="entry name" value="Med7/Med21-like"/>
</dbReference>
<name>A0A0C2XQ27_AMAMK</name>
<gene>
    <name evidence="9" type="ORF">M378DRAFT_240581</name>
</gene>
<comment type="function">
    <text evidence="8">Component of the Mediator complex, a coactivator involved in the regulated transcription of nearly all RNA polymerase II-dependent genes. Mediator functions as a bridge to convey information from gene-specific regulatory proteins to the basal RNA polymerase II transcription machinery.</text>
</comment>
<dbReference type="Pfam" id="PF05983">
    <property type="entry name" value="Med7"/>
    <property type="match status" value="1"/>
</dbReference>
<keyword evidence="10" id="KW-1185">Reference proteome</keyword>
<dbReference type="HOGENOM" id="CLU_065214_1_0_1"/>
<dbReference type="STRING" id="946122.A0A0C2XQ27"/>
<proteinExistence type="inferred from homology"/>
<organism evidence="9 10">
    <name type="scientific">Amanita muscaria (strain Koide BX008)</name>
    <dbReference type="NCBI Taxonomy" id="946122"/>
    <lineage>
        <taxon>Eukaryota</taxon>
        <taxon>Fungi</taxon>
        <taxon>Dikarya</taxon>
        <taxon>Basidiomycota</taxon>
        <taxon>Agaricomycotina</taxon>
        <taxon>Agaricomycetes</taxon>
        <taxon>Agaricomycetidae</taxon>
        <taxon>Agaricales</taxon>
        <taxon>Pluteineae</taxon>
        <taxon>Amanitaceae</taxon>
        <taxon>Amanita</taxon>
    </lineage>
</organism>
<evidence type="ECO:0000256" key="2">
    <source>
        <dbReference type="ARBA" id="ARBA00009994"/>
    </source>
</evidence>
<evidence type="ECO:0000256" key="5">
    <source>
        <dbReference type="ARBA" id="ARBA00023159"/>
    </source>
</evidence>
<dbReference type="GO" id="GO:0003712">
    <property type="term" value="F:transcription coregulator activity"/>
    <property type="evidence" value="ECO:0007669"/>
    <property type="project" value="InterPro"/>
</dbReference>
<dbReference type="GO" id="GO:0006357">
    <property type="term" value="P:regulation of transcription by RNA polymerase II"/>
    <property type="evidence" value="ECO:0007669"/>
    <property type="project" value="InterPro"/>
</dbReference>
<dbReference type="GO" id="GO:0070847">
    <property type="term" value="C:core mediator complex"/>
    <property type="evidence" value="ECO:0007669"/>
    <property type="project" value="TreeGrafter"/>
</dbReference>
<keyword evidence="7 8" id="KW-0539">Nucleus</keyword>
<evidence type="ECO:0000256" key="1">
    <source>
        <dbReference type="ARBA" id="ARBA00004123"/>
    </source>
</evidence>
<dbReference type="Gene3D" id="6.10.140.200">
    <property type="match status" value="1"/>
</dbReference>
<evidence type="ECO:0000256" key="7">
    <source>
        <dbReference type="ARBA" id="ARBA00023242"/>
    </source>
</evidence>
<dbReference type="InParanoid" id="A0A0C2XQ27"/>
<evidence type="ECO:0000256" key="4">
    <source>
        <dbReference type="ARBA" id="ARBA00023015"/>
    </source>
</evidence>
<keyword evidence="6 8" id="KW-0804">Transcription</keyword>
<dbReference type="EMBL" id="KN818222">
    <property type="protein sequence ID" value="KIL71741.1"/>
    <property type="molecule type" value="Genomic_DNA"/>
</dbReference>
<dbReference type="Gene3D" id="6.10.140.1520">
    <property type="match status" value="1"/>
</dbReference>
<dbReference type="GO" id="GO:0016592">
    <property type="term" value="C:mediator complex"/>
    <property type="evidence" value="ECO:0007669"/>
    <property type="project" value="InterPro"/>
</dbReference>
<dbReference type="SUPFAM" id="SSF140718">
    <property type="entry name" value="Mediator hinge subcomplex-like"/>
    <property type="match status" value="1"/>
</dbReference>
<keyword evidence="5 8" id="KW-0010">Activator</keyword>
<evidence type="ECO:0000256" key="6">
    <source>
        <dbReference type="ARBA" id="ARBA00023163"/>
    </source>
</evidence>
<evidence type="ECO:0000313" key="9">
    <source>
        <dbReference type="EMBL" id="KIL71741.1"/>
    </source>
</evidence>
<dbReference type="InterPro" id="IPR044888">
    <property type="entry name" value="Mediatior_Med7_sf"/>
</dbReference>
<evidence type="ECO:0000256" key="8">
    <source>
        <dbReference type="RuleBase" id="RU364060"/>
    </source>
</evidence>
<keyword evidence="4 8" id="KW-0805">Transcription regulation</keyword>
<dbReference type="PANTHER" id="PTHR21428:SF11">
    <property type="entry name" value="MEDIATOR OF RNA POLYMERASE II TRANSCRIPTION SUBUNIT 7"/>
    <property type="match status" value="1"/>
</dbReference>
<comment type="subunit">
    <text evidence="8">Component of the Mediator complex.</text>
</comment>
<dbReference type="Proteomes" id="UP000054549">
    <property type="component" value="Unassembled WGS sequence"/>
</dbReference>
<accession>A0A0C2XQ27</accession>
<dbReference type="PANTHER" id="PTHR21428">
    <property type="entry name" value="MEDIATOR OF RNA POLYMERASE II TRANSCRIPTION SUBUNIT 7"/>
    <property type="match status" value="1"/>
</dbReference>
<comment type="subcellular location">
    <subcellularLocation>
        <location evidence="1 8">Nucleus</location>
    </subcellularLocation>
</comment>
<dbReference type="OrthoDB" id="10253553at2759"/>
<reference evidence="9 10" key="1">
    <citation type="submission" date="2014-04" db="EMBL/GenBank/DDBJ databases">
        <title>Evolutionary Origins and Diversification of the Mycorrhizal Mutualists.</title>
        <authorList>
            <consortium name="DOE Joint Genome Institute"/>
            <consortium name="Mycorrhizal Genomics Consortium"/>
            <person name="Kohler A."/>
            <person name="Kuo A."/>
            <person name="Nagy L.G."/>
            <person name="Floudas D."/>
            <person name="Copeland A."/>
            <person name="Barry K.W."/>
            <person name="Cichocki N."/>
            <person name="Veneault-Fourrey C."/>
            <person name="LaButti K."/>
            <person name="Lindquist E.A."/>
            <person name="Lipzen A."/>
            <person name="Lundell T."/>
            <person name="Morin E."/>
            <person name="Murat C."/>
            <person name="Riley R."/>
            <person name="Ohm R."/>
            <person name="Sun H."/>
            <person name="Tunlid A."/>
            <person name="Henrissat B."/>
            <person name="Grigoriev I.V."/>
            <person name="Hibbett D.S."/>
            <person name="Martin F."/>
        </authorList>
    </citation>
    <scope>NUCLEOTIDE SEQUENCE [LARGE SCALE GENOMIC DNA]</scope>
    <source>
        <strain evidence="9 10">Koide BX008</strain>
    </source>
</reference>
<evidence type="ECO:0000256" key="3">
    <source>
        <dbReference type="ARBA" id="ARBA00020631"/>
    </source>
</evidence>
<protein>
    <recommendedName>
        <fullName evidence="3 8">Mediator of RNA polymerase II transcription subunit 7</fullName>
    </recommendedName>
</protein>
<dbReference type="InterPro" id="IPR009244">
    <property type="entry name" value="Mediatior_Med7"/>
</dbReference>
<dbReference type="AlphaFoldDB" id="A0A0C2XQ27"/>
<sequence length="189" mass="21682">MEDQDAELRNPFPSPPSHYTRYTSHNLKLLALLHERSSDPYDDDQHQVLADQTDVPDWPLVHLEKPRIDWILDEPDAFYDVFGDRWFVKEKIPSLAELGGHQLYPLDPGEDRRPALLGILRSILVTYSTLTTSLLLPPPPPHNDSQPEWQRHVEWINVLSQNIMAAANDLRPMQACYSCQVYCSADLSA</sequence>